<evidence type="ECO:0000256" key="5">
    <source>
        <dbReference type="ARBA" id="ARBA00022984"/>
    </source>
</evidence>
<protein>
    <submittedName>
        <fullName evidence="9">FemAB family</fullName>
    </submittedName>
</protein>
<evidence type="ECO:0000256" key="2">
    <source>
        <dbReference type="ARBA" id="ARBA00022490"/>
    </source>
</evidence>
<evidence type="ECO:0000256" key="6">
    <source>
        <dbReference type="ARBA" id="ARBA00023315"/>
    </source>
</evidence>
<dbReference type="STRING" id="1688.BCUN_1145"/>
<accession>A0A087AWR8</accession>
<evidence type="ECO:0000256" key="4">
    <source>
        <dbReference type="ARBA" id="ARBA00022960"/>
    </source>
</evidence>
<name>A0A087AWR8_9BIFI</name>
<dbReference type="Proteomes" id="UP000029067">
    <property type="component" value="Unassembled WGS sequence"/>
</dbReference>
<sequence>MTTALAPRALTDSEFSDLAARAADGNFQQTLHMRDLAHAHGMDTSFVGIVDGAGTPVTGAMVVYTHSRLGDEGSIWAGPLGDMDDAATVRALTEAIVSDARHHHAVDVNAWPVHPYRSHRSDGSADGAPDAALMRAFGAAGWQHHGFDTGYGTVINRWVYVKDLDGIEDEESLLASYSKRTQWSVKRARSSGVIVREVGEDELGTFARIEQDTANRRNFAFRGEQYFHDFAHAFGDDAHFLIASIDTAAYLEQMERRSAELQQLVDGLTAKIARRETTKLRRRLNEESSNLAAANKRLASARALRERGDLLPAACSLFVDTPQETVYLFSGSEEEFKPFYASALIQHEAMLRYCVRRGVPRYNFYGIDGVFDDPDSEGRGVLEFKQGFNGRVEELPGEFTIPVGKFRFMVRKALESVRR</sequence>
<keyword evidence="5" id="KW-0573">Peptidoglycan synthesis</keyword>
<dbReference type="Gene3D" id="1.20.58.90">
    <property type="match status" value="1"/>
</dbReference>
<keyword evidence="3" id="KW-0808">Transferase</keyword>
<feature type="coiled-coil region" evidence="8">
    <location>
        <begin position="251"/>
        <end position="304"/>
    </location>
</feature>
<dbReference type="PANTHER" id="PTHR36174:SF2">
    <property type="entry name" value="AMINOACYLTRANSFERASE FEMA"/>
    <property type="match status" value="1"/>
</dbReference>
<dbReference type="SUPFAM" id="SSF55729">
    <property type="entry name" value="Acyl-CoA N-acyltransferases (Nat)"/>
    <property type="match status" value="2"/>
</dbReference>
<dbReference type="InterPro" id="IPR050644">
    <property type="entry name" value="PG_Glycine_Bridge_Synth"/>
</dbReference>
<dbReference type="EMBL" id="JGYV01000009">
    <property type="protein sequence ID" value="KFI63218.1"/>
    <property type="molecule type" value="Genomic_DNA"/>
</dbReference>
<dbReference type="OrthoDB" id="9785911at2"/>
<dbReference type="InterPro" id="IPR016181">
    <property type="entry name" value="Acyl_CoA_acyltransferase"/>
</dbReference>
<dbReference type="GO" id="GO:0008360">
    <property type="term" value="P:regulation of cell shape"/>
    <property type="evidence" value="ECO:0007669"/>
    <property type="project" value="UniProtKB-KW"/>
</dbReference>
<evidence type="ECO:0000256" key="8">
    <source>
        <dbReference type="SAM" id="Coils"/>
    </source>
</evidence>
<keyword evidence="4" id="KW-0133">Cell shape</keyword>
<dbReference type="GO" id="GO:0016755">
    <property type="term" value="F:aminoacyltransferase activity"/>
    <property type="evidence" value="ECO:0007669"/>
    <property type="project" value="InterPro"/>
</dbReference>
<keyword evidence="6" id="KW-0012">Acyltransferase</keyword>
<dbReference type="GO" id="GO:0009252">
    <property type="term" value="P:peptidoglycan biosynthetic process"/>
    <property type="evidence" value="ECO:0007669"/>
    <property type="project" value="UniProtKB-KW"/>
</dbReference>
<dbReference type="eggNOG" id="COG2348">
    <property type="taxonomic scope" value="Bacteria"/>
</dbReference>
<dbReference type="GO" id="GO:0071555">
    <property type="term" value="P:cell wall organization"/>
    <property type="evidence" value="ECO:0007669"/>
    <property type="project" value="UniProtKB-KW"/>
</dbReference>
<comment type="caution">
    <text evidence="9">The sequence shown here is derived from an EMBL/GenBank/DDBJ whole genome shotgun (WGS) entry which is preliminary data.</text>
</comment>
<evidence type="ECO:0000256" key="3">
    <source>
        <dbReference type="ARBA" id="ARBA00022679"/>
    </source>
</evidence>
<keyword evidence="10" id="KW-1185">Reference proteome</keyword>
<dbReference type="Gene3D" id="3.40.630.30">
    <property type="match status" value="2"/>
</dbReference>
<evidence type="ECO:0000313" key="10">
    <source>
        <dbReference type="Proteomes" id="UP000029067"/>
    </source>
</evidence>
<keyword evidence="7" id="KW-0961">Cell wall biogenesis/degradation</keyword>
<dbReference type="RefSeq" id="WP_033516268.1">
    <property type="nucleotide sequence ID" value="NZ_JGYV01000009.1"/>
</dbReference>
<organism evidence="9 10">
    <name type="scientific">Bifidobacterium cuniculi</name>
    <dbReference type="NCBI Taxonomy" id="1688"/>
    <lineage>
        <taxon>Bacteria</taxon>
        <taxon>Bacillati</taxon>
        <taxon>Actinomycetota</taxon>
        <taxon>Actinomycetes</taxon>
        <taxon>Bifidobacteriales</taxon>
        <taxon>Bifidobacteriaceae</taxon>
        <taxon>Bifidobacterium</taxon>
    </lineage>
</organism>
<dbReference type="PANTHER" id="PTHR36174">
    <property type="entry name" value="LIPID II:GLYCINE GLYCYLTRANSFERASE"/>
    <property type="match status" value="1"/>
</dbReference>
<dbReference type="Pfam" id="PF02388">
    <property type="entry name" value="FemAB"/>
    <property type="match status" value="1"/>
</dbReference>
<keyword evidence="2" id="KW-0963">Cytoplasm</keyword>
<dbReference type="InterPro" id="IPR003447">
    <property type="entry name" value="FEMABX"/>
</dbReference>
<reference evidence="9 10" key="1">
    <citation type="submission" date="2014-03" db="EMBL/GenBank/DDBJ databases">
        <title>Genomics of Bifidobacteria.</title>
        <authorList>
            <person name="Ventura M."/>
            <person name="Milani C."/>
            <person name="Lugli G.A."/>
        </authorList>
    </citation>
    <scope>NUCLEOTIDE SEQUENCE [LARGE SCALE GENOMIC DNA]</scope>
    <source>
        <strain evidence="9 10">LMG 10738</strain>
    </source>
</reference>
<proteinExistence type="inferred from homology"/>
<keyword evidence="8" id="KW-0175">Coiled coil</keyword>
<dbReference type="AlphaFoldDB" id="A0A087AWR8"/>
<evidence type="ECO:0000256" key="1">
    <source>
        <dbReference type="ARBA" id="ARBA00009943"/>
    </source>
</evidence>
<evidence type="ECO:0000256" key="7">
    <source>
        <dbReference type="ARBA" id="ARBA00023316"/>
    </source>
</evidence>
<comment type="similarity">
    <text evidence="1">Belongs to the FemABX family.</text>
</comment>
<gene>
    <name evidence="9" type="ORF">BCUN_1145</name>
</gene>
<evidence type="ECO:0000313" key="9">
    <source>
        <dbReference type="EMBL" id="KFI63218.1"/>
    </source>
</evidence>
<dbReference type="PROSITE" id="PS51191">
    <property type="entry name" value="FEMABX"/>
    <property type="match status" value="1"/>
</dbReference>